<dbReference type="GO" id="GO:0006355">
    <property type="term" value="P:regulation of DNA-templated transcription"/>
    <property type="evidence" value="ECO:0007669"/>
    <property type="project" value="InterPro"/>
</dbReference>
<dbReference type="InterPro" id="IPR022789">
    <property type="entry name" value="ParD"/>
</dbReference>
<protein>
    <submittedName>
        <fullName evidence="3">Type II toxin-antitoxin system ParD family antitoxin</fullName>
    </submittedName>
</protein>
<evidence type="ECO:0000256" key="2">
    <source>
        <dbReference type="ARBA" id="ARBA00022649"/>
    </source>
</evidence>
<comment type="similarity">
    <text evidence="1">Belongs to the ParD antitoxin family.</text>
</comment>
<accession>A0A2P7S7I2</accession>
<dbReference type="SUPFAM" id="SSF47598">
    <property type="entry name" value="Ribbon-helix-helix"/>
    <property type="match status" value="1"/>
</dbReference>
<evidence type="ECO:0000313" key="4">
    <source>
        <dbReference type="Proteomes" id="UP000241229"/>
    </source>
</evidence>
<dbReference type="Pfam" id="PF03693">
    <property type="entry name" value="ParD_antitoxin"/>
    <property type="match status" value="1"/>
</dbReference>
<keyword evidence="2" id="KW-1277">Toxin-antitoxin system</keyword>
<dbReference type="NCBIfam" id="TIGR02606">
    <property type="entry name" value="antidote_CC2985"/>
    <property type="match status" value="1"/>
</dbReference>
<organism evidence="3 4">
    <name type="scientific">Kumtagia ephedrae</name>
    <dbReference type="NCBI Taxonomy" id="2116701"/>
    <lineage>
        <taxon>Bacteria</taxon>
        <taxon>Pseudomonadati</taxon>
        <taxon>Pseudomonadota</taxon>
        <taxon>Alphaproteobacteria</taxon>
        <taxon>Hyphomicrobiales</taxon>
        <taxon>Phyllobacteriaceae</taxon>
        <taxon>Kumtagia</taxon>
    </lineage>
</organism>
<dbReference type="Gene3D" id="6.10.10.120">
    <property type="entry name" value="Antitoxin ParD1-like"/>
    <property type="match status" value="1"/>
</dbReference>
<dbReference type="Proteomes" id="UP000241229">
    <property type="component" value="Unassembled WGS sequence"/>
</dbReference>
<dbReference type="InterPro" id="IPR010985">
    <property type="entry name" value="Ribbon_hlx_hlx"/>
</dbReference>
<proteinExistence type="inferred from homology"/>
<dbReference type="AlphaFoldDB" id="A0A2P7S7I2"/>
<dbReference type="InterPro" id="IPR038296">
    <property type="entry name" value="ParD_sf"/>
</dbReference>
<dbReference type="PANTHER" id="PTHR36582:SF2">
    <property type="entry name" value="ANTITOXIN PARD"/>
    <property type="match status" value="1"/>
</dbReference>
<name>A0A2P7S7I2_9HYPH</name>
<evidence type="ECO:0000313" key="3">
    <source>
        <dbReference type="EMBL" id="PSJ58432.1"/>
    </source>
</evidence>
<evidence type="ECO:0000256" key="1">
    <source>
        <dbReference type="ARBA" id="ARBA00008580"/>
    </source>
</evidence>
<sequence>MNVSIGKRWENFVNDLVKEGRYGSQSEIVREGLRLVEEREAKLKALRETIDASIAQGGSHSAGEVDAYIDERLDQWEAAQAQGK</sequence>
<comment type="caution">
    <text evidence="3">The sequence shown here is derived from an EMBL/GenBank/DDBJ whole genome shotgun (WGS) entry which is preliminary data.</text>
</comment>
<reference evidence="3 4" key="1">
    <citation type="submission" date="2018-03" db="EMBL/GenBank/DDBJ databases">
        <title>The draft genome of Mesorhizobium sp. 6GN-30.</title>
        <authorList>
            <person name="Liu L."/>
            <person name="Li L."/>
            <person name="Wang T."/>
            <person name="Zhang X."/>
            <person name="Liang L."/>
        </authorList>
    </citation>
    <scope>NUCLEOTIDE SEQUENCE [LARGE SCALE GENOMIC DNA]</scope>
    <source>
        <strain evidence="3 4">6GN30</strain>
    </source>
</reference>
<dbReference type="EMBL" id="PXYK01000014">
    <property type="protein sequence ID" value="PSJ58432.1"/>
    <property type="molecule type" value="Genomic_DNA"/>
</dbReference>
<dbReference type="OrthoDB" id="9815501at2"/>
<gene>
    <name evidence="3" type="ORF">C7I84_15850</name>
</gene>
<dbReference type="PANTHER" id="PTHR36582">
    <property type="entry name" value="ANTITOXIN PARD"/>
    <property type="match status" value="1"/>
</dbReference>
<dbReference type="CDD" id="cd22231">
    <property type="entry name" value="RHH_NikR_HicB-like"/>
    <property type="match status" value="1"/>
</dbReference>
<dbReference type="RefSeq" id="WP_106773171.1">
    <property type="nucleotide sequence ID" value="NZ_PXYK01000014.1"/>
</dbReference>
<keyword evidence="4" id="KW-1185">Reference proteome</keyword>